<dbReference type="InterPro" id="IPR051678">
    <property type="entry name" value="AGP_Transferase"/>
</dbReference>
<dbReference type="InterPro" id="IPR041726">
    <property type="entry name" value="ACAD10_11_N"/>
</dbReference>
<dbReference type="PANTHER" id="PTHR21310">
    <property type="entry name" value="AMINOGLYCOSIDE PHOSPHOTRANSFERASE-RELATED-RELATED"/>
    <property type="match status" value="1"/>
</dbReference>
<comment type="caution">
    <text evidence="2">The sequence shown here is derived from an EMBL/GenBank/DDBJ whole genome shotgun (WGS) entry which is preliminary data.</text>
</comment>
<accession>A0ABX4U1R4</accession>
<protein>
    <submittedName>
        <fullName evidence="2">Phosphotransferase family protein</fullName>
    </submittedName>
</protein>
<dbReference type="Gene3D" id="3.90.1200.10">
    <property type="match status" value="1"/>
</dbReference>
<dbReference type="EMBL" id="PJCJ01000008">
    <property type="protein sequence ID" value="PLV13603.1"/>
    <property type="molecule type" value="Genomic_DNA"/>
</dbReference>
<dbReference type="Pfam" id="PF01636">
    <property type="entry name" value="APH"/>
    <property type="match status" value="1"/>
</dbReference>
<dbReference type="InterPro" id="IPR011009">
    <property type="entry name" value="Kinase-like_dom_sf"/>
</dbReference>
<dbReference type="InterPro" id="IPR002575">
    <property type="entry name" value="Aminoglycoside_PTrfase"/>
</dbReference>
<organism evidence="2 3">
    <name type="scientific">Pseudomonas plecoglossicida</name>
    <dbReference type="NCBI Taxonomy" id="70775"/>
    <lineage>
        <taxon>Bacteria</taxon>
        <taxon>Pseudomonadati</taxon>
        <taxon>Pseudomonadota</taxon>
        <taxon>Gammaproteobacteria</taxon>
        <taxon>Pseudomonadales</taxon>
        <taxon>Pseudomonadaceae</taxon>
        <taxon>Pseudomonas</taxon>
    </lineage>
</organism>
<dbReference type="Proteomes" id="UP000234744">
    <property type="component" value="Unassembled WGS sequence"/>
</dbReference>
<dbReference type="CDD" id="cd05154">
    <property type="entry name" value="ACAD10_11_N-like"/>
    <property type="match status" value="1"/>
</dbReference>
<sequence>MICRFAGQSAVSPRTITKVGGVVDESSLKPRLIAYLAEQTGHDWALGSFTRFAVGFSWITYGFSATPAGESQARGLILRLGPADGLFAPYSALPEYSALKALEGQGVPAPRAFWWSDDASILGAPFCITEKVEGSAPVPWGGADAFAASWRTDIGQQFVSALAGIHRIDWRGREGFDQVQVTEANAAHLQLDYWENARQRWALRAYPMLHHAMLWLRRNAPVAPRVSLVHGDYRLGNFLEQDGRITAILDWELVHLGDPHEDLGWAFLPQFAMGSGRVCGLVTQEDFIARYEAEVGFSVDPASLHFYRVLALVKLALTHMAGVRCFEDGRFDDMRMPAMGTQVMPVLRQIEKILP</sequence>
<dbReference type="PANTHER" id="PTHR21310:SF57">
    <property type="entry name" value="BLR2944 PROTEIN"/>
    <property type="match status" value="1"/>
</dbReference>
<name>A0ABX4U1R4_PSEDL</name>
<evidence type="ECO:0000313" key="3">
    <source>
        <dbReference type="Proteomes" id="UP000234744"/>
    </source>
</evidence>
<dbReference type="SUPFAM" id="SSF56112">
    <property type="entry name" value="Protein kinase-like (PK-like)"/>
    <property type="match status" value="1"/>
</dbReference>
<proteinExistence type="predicted"/>
<gene>
    <name evidence="2" type="ORF">CXG47_15100</name>
</gene>
<evidence type="ECO:0000259" key="1">
    <source>
        <dbReference type="Pfam" id="PF01636"/>
    </source>
</evidence>
<reference evidence="2 3" key="1">
    <citation type="submission" date="2017-12" db="EMBL/GenBank/DDBJ databases">
        <title>Detection of the carbapenemase gene blaVIM-5 in members of the Pseudomonas putida group isolated from polluted Nigerian wetlands.</title>
        <authorList>
            <person name="Adelowo O."/>
            <person name="Vollmers J."/>
            <person name="Maeusezahl I."/>
            <person name="Kaster A.-K."/>
            <person name="Mueller J.A."/>
        </authorList>
    </citation>
    <scope>NUCLEOTIDE SEQUENCE [LARGE SCALE GENOMIC DNA]</scope>
    <source>
        <strain evidence="2 3">MR69</strain>
    </source>
</reference>
<keyword evidence="3" id="KW-1185">Reference proteome</keyword>
<feature type="domain" description="Aminoglycoside phosphotransferase" evidence="1">
    <location>
        <begin position="74"/>
        <end position="267"/>
    </location>
</feature>
<dbReference type="Gene3D" id="3.30.200.20">
    <property type="entry name" value="Phosphorylase Kinase, domain 1"/>
    <property type="match status" value="1"/>
</dbReference>
<evidence type="ECO:0000313" key="2">
    <source>
        <dbReference type="EMBL" id="PLV13603.1"/>
    </source>
</evidence>